<dbReference type="Gene3D" id="3.10.530.10">
    <property type="entry name" value="CPE0013-like"/>
    <property type="match status" value="1"/>
</dbReference>
<dbReference type="InterPro" id="IPR012460">
    <property type="entry name" value="DUF1667"/>
</dbReference>
<dbReference type="SUPFAM" id="SSF160148">
    <property type="entry name" value="CPE0013-like"/>
    <property type="match status" value="1"/>
</dbReference>
<reference evidence="1" key="1">
    <citation type="submission" date="2020-10" db="EMBL/GenBank/DDBJ databases">
        <authorList>
            <person name="Gilroy R."/>
        </authorList>
    </citation>
    <scope>NUCLEOTIDE SEQUENCE</scope>
    <source>
        <strain evidence="1">CHK180-2868</strain>
    </source>
</reference>
<dbReference type="Pfam" id="PF07892">
    <property type="entry name" value="DUF1667"/>
    <property type="match status" value="1"/>
</dbReference>
<dbReference type="AlphaFoldDB" id="A0A9D1A6H9"/>
<name>A0A9D1A6H9_9FIRM</name>
<dbReference type="PANTHER" id="PTHR39450:SF1">
    <property type="entry name" value="DUF1667 DOMAIN-CONTAINING PROTEIN"/>
    <property type="match status" value="1"/>
</dbReference>
<dbReference type="InterPro" id="IPR036593">
    <property type="entry name" value="CPE0013-like_sf"/>
</dbReference>
<protein>
    <submittedName>
        <fullName evidence="1">DUF1667 domain-containing protein</fullName>
    </submittedName>
</protein>
<accession>A0A9D1A6H9</accession>
<evidence type="ECO:0000313" key="2">
    <source>
        <dbReference type="Proteomes" id="UP000824250"/>
    </source>
</evidence>
<gene>
    <name evidence="1" type="ORF">IAB28_11310</name>
</gene>
<comment type="caution">
    <text evidence="1">The sequence shown here is derived from an EMBL/GenBank/DDBJ whole genome shotgun (WGS) entry which is preliminary data.</text>
</comment>
<dbReference type="EMBL" id="DVGC01000064">
    <property type="protein sequence ID" value="HIR06532.1"/>
    <property type="molecule type" value="Genomic_DNA"/>
</dbReference>
<reference evidence="1" key="2">
    <citation type="journal article" date="2021" name="PeerJ">
        <title>Extensive microbial diversity within the chicken gut microbiome revealed by metagenomics and culture.</title>
        <authorList>
            <person name="Gilroy R."/>
            <person name="Ravi A."/>
            <person name="Getino M."/>
            <person name="Pursley I."/>
            <person name="Horton D.L."/>
            <person name="Alikhan N.F."/>
            <person name="Baker D."/>
            <person name="Gharbi K."/>
            <person name="Hall N."/>
            <person name="Watson M."/>
            <person name="Adriaenssens E.M."/>
            <person name="Foster-Nyarko E."/>
            <person name="Jarju S."/>
            <person name="Secka A."/>
            <person name="Antonio M."/>
            <person name="Oren A."/>
            <person name="Chaudhuri R.R."/>
            <person name="La Ragione R."/>
            <person name="Hildebrand F."/>
            <person name="Pallen M.J."/>
        </authorList>
    </citation>
    <scope>NUCLEOTIDE SEQUENCE</scope>
    <source>
        <strain evidence="1">CHK180-2868</strain>
    </source>
</reference>
<sequence length="121" mass="13340">MNRTMTCILCPNGCEMNLEYEEKELISVSGNRCPKGAGYAEQEIKNPMRSIASSVLVEGGDLPLCSVRLSAPIPRERIPEVMTEIRKLHAFAPVHIGDVLLPHVLGLDSDVIATRNIEKQN</sequence>
<proteinExistence type="predicted"/>
<evidence type="ECO:0000313" key="1">
    <source>
        <dbReference type="EMBL" id="HIR06532.1"/>
    </source>
</evidence>
<dbReference type="PANTHER" id="PTHR39450">
    <property type="entry name" value="MOLYBDOPTERIN OXIDOREDUCTASE, 4FE-4S CLUSTER-BINDING SUBUNIT"/>
    <property type="match status" value="1"/>
</dbReference>
<organism evidence="1 2">
    <name type="scientific">Candidatus Copromonas faecavium</name>
    <name type="common">nom. illeg.</name>
    <dbReference type="NCBI Taxonomy" id="2840740"/>
    <lineage>
        <taxon>Bacteria</taxon>
        <taxon>Bacillati</taxon>
        <taxon>Bacillota</taxon>
        <taxon>Clostridia</taxon>
        <taxon>Lachnospirales</taxon>
        <taxon>Lachnospiraceae</taxon>
        <taxon>Candidatus Copromonas (nom. illeg.)</taxon>
    </lineage>
</organism>
<dbReference type="Proteomes" id="UP000824250">
    <property type="component" value="Unassembled WGS sequence"/>
</dbReference>